<comment type="caution">
    <text evidence="2">The sequence shown here is derived from an EMBL/GenBank/DDBJ whole genome shotgun (WGS) entry which is preliminary data.</text>
</comment>
<sequence>MALGACATLEEEAIDATSDTYNATLTGAAEVGGGDPDGYGMAEVSISDAFNQVCYEIKDVRNIGPVTAAHIHFGKAGVDGPPVLTLTPSNEGKWQGCRDGKEWTENRLQGNPQDFYVNVHTAAYPNGAIRGQLVD</sequence>
<dbReference type="PROSITE" id="PS50933">
    <property type="entry name" value="CHRD"/>
    <property type="match status" value="1"/>
</dbReference>
<reference evidence="2 3" key="1">
    <citation type="submission" date="2018-12" db="EMBL/GenBank/DDBJ databases">
        <title>Croceicoccus ponticola sp. nov., a lipolytic bacterium isolated from seawater.</title>
        <authorList>
            <person name="Yoon J.-H."/>
        </authorList>
    </citation>
    <scope>NUCLEOTIDE SEQUENCE [LARGE SCALE GENOMIC DNA]</scope>
    <source>
        <strain evidence="2 3">GM-16</strain>
    </source>
</reference>
<evidence type="ECO:0000313" key="2">
    <source>
        <dbReference type="EMBL" id="RVQ69795.1"/>
    </source>
</evidence>
<feature type="domain" description="CHRD" evidence="1">
    <location>
        <begin position="17"/>
        <end position="135"/>
    </location>
</feature>
<keyword evidence="3" id="KW-1185">Reference proteome</keyword>
<dbReference type="EMBL" id="RXOL01000001">
    <property type="protein sequence ID" value="RVQ69795.1"/>
    <property type="molecule type" value="Genomic_DNA"/>
</dbReference>
<gene>
    <name evidence="2" type="ORF">EKN06_03830</name>
</gene>
<dbReference type="Pfam" id="PF07452">
    <property type="entry name" value="CHRD"/>
    <property type="match status" value="1"/>
</dbReference>
<dbReference type="AlphaFoldDB" id="A0A437H2C0"/>
<evidence type="ECO:0000313" key="3">
    <source>
        <dbReference type="Proteomes" id="UP000283003"/>
    </source>
</evidence>
<dbReference type="Proteomes" id="UP000283003">
    <property type="component" value="Unassembled WGS sequence"/>
</dbReference>
<dbReference type="InterPro" id="IPR010895">
    <property type="entry name" value="CHRD"/>
</dbReference>
<organism evidence="2 3">
    <name type="scientific">Croceicoccus ponticola</name>
    <dbReference type="NCBI Taxonomy" id="2217664"/>
    <lineage>
        <taxon>Bacteria</taxon>
        <taxon>Pseudomonadati</taxon>
        <taxon>Pseudomonadota</taxon>
        <taxon>Alphaproteobacteria</taxon>
        <taxon>Sphingomonadales</taxon>
        <taxon>Erythrobacteraceae</taxon>
        <taxon>Croceicoccus</taxon>
    </lineage>
</organism>
<accession>A0A437H2C0</accession>
<protein>
    <submittedName>
        <fullName evidence="2">CHRD domain-containing protein</fullName>
    </submittedName>
</protein>
<name>A0A437H2C0_9SPHN</name>
<dbReference type="SMART" id="SM00754">
    <property type="entry name" value="CHRD"/>
    <property type="match status" value="1"/>
</dbReference>
<dbReference type="OrthoDB" id="571052at2"/>
<proteinExistence type="predicted"/>
<evidence type="ECO:0000259" key="1">
    <source>
        <dbReference type="PROSITE" id="PS50933"/>
    </source>
</evidence>